<dbReference type="InterPro" id="IPR001623">
    <property type="entry name" value="DnaJ_domain"/>
</dbReference>
<dbReference type="Gene3D" id="1.10.287.110">
    <property type="entry name" value="DnaJ domain"/>
    <property type="match status" value="1"/>
</dbReference>
<proteinExistence type="predicted"/>
<evidence type="ECO:0000313" key="2">
    <source>
        <dbReference type="EMBL" id="MBW0475458.1"/>
    </source>
</evidence>
<accession>A0A9Q3C1Z2</accession>
<dbReference type="Proteomes" id="UP000765509">
    <property type="component" value="Unassembled WGS sequence"/>
</dbReference>
<dbReference type="PROSITE" id="PS50076">
    <property type="entry name" value="DNAJ_2"/>
    <property type="match status" value="1"/>
</dbReference>
<dbReference type="EMBL" id="AVOT02004112">
    <property type="protein sequence ID" value="MBW0475458.1"/>
    <property type="molecule type" value="Genomic_DNA"/>
</dbReference>
<keyword evidence="3" id="KW-1185">Reference proteome</keyword>
<evidence type="ECO:0000259" key="1">
    <source>
        <dbReference type="PROSITE" id="PS50076"/>
    </source>
</evidence>
<organism evidence="2 3">
    <name type="scientific">Austropuccinia psidii MF-1</name>
    <dbReference type="NCBI Taxonomy" id="1389203"/>
    <lineage>
        <taxon>Eukaryota</taxon>
        <taxon>Fungi</taxon>
        <taxon>Dikarya</taxon>
        <taxon>Basidiomycota</taxon>
        <taxon>Pucciniomycotina</taxon>
        <taxon>Pucciniomycetes</taxon>
        <taxon>Pucciniales</taxon>
        <taxon>Sphaerophragmiaceae</taxon>
        <taxon>Austropuccinia</taxon>
    </lineage>
</organism>
<gene>
    <name evidence="2" type="ORF">O181_015173</name>
</gene>
<name>A0A9Q3C1Z2_9BASI</name>
<dbReference type="OrthoDB" id="10250354at2759"/>
<feature type="domain" description="J" evidence="1">
    <location>
        <begin position="176"/>
        <end position="229"/>
    </location>
</feature>
<dbReference type="AlphaFoldDB" id="A0A9Q3C1Z2"/>
<evidence type="ECO:0000313" key="3">
    <source>
        <dbReference type="Proteomes" id="UP000765509"/>
    </source>
</evidence>
<comment type="caution">
    <text evidence="2">The sequence shown here is derived from an EMBL/GenBank/DDBJ whole genome shotgun (WGS) entry which is preliminary data.</text>
</comment>
<dbReference type="CDD" id="cd06257">
    <property type="entry name" value="DnaJ"/>
    <property type="match status" value="1"/>
</dbReference>
<dbReference type="InterPro" id="IPR036869">
    <property type="entry name" value="J_dom_sf"/>
</dbReference>
<reference evidence="2" key="1">
    <citation type="submission" date="2021-03" db="EMBL/GenBank/DDBJ databases">
        <title>Draft genome sequence of rust myrtle Austropuccinia psidii MF-1, a brazilian biotype.</title>
        <authorList>
            <person name="Quecine M.C."/>
            <person name="Pachon D.M.R."/>
            <person name="Bonatelli M.L."/>
            <person name="Correr F.H."/>
            <person name="Franceschini L.M."/>
            <person name="Leite T.F."/>
            <person name="Margarido G.R.A."/>
            <person name="Almeida C.A."/>
            <person name="Ferrarezi J.A."/>
            <person name="Labate C.A."/>
        </authorList>
    </citation>
    <scope>NUCLEOTIDE SEQUENCE</scope>
    <source>
        <strain evidence="2">MF-1</strain>
    </source>
</reference>
<sequence>MILHTHPLFTNLLEVYSLVQCQLKNSTRPSFLFKIKELCNSEKTKVKRLVSIWKRSRSYMFYNDYDSASKLFEIGLKINFENQIDEITDFRRRTILELSQCKLMLSRSFEAIKILELLWNPKSPISINFKHELFSTLALLWSLVSKKQSEAPSKQLFESSIEYSNLPDSFIYPNFELYKILCIHENASVNEIDESYRRLKGLLHENGSGVENLLDEFNNAYEVLSCPEK</sequence>
<dbReference type="SUPFAM" id="SSF46565">
    <property type="entry name" value="Chaperone J-domain"/>
    <property type="match status" value="1"/>
</dbReference>
<protein>
    <recommendedName>
        <fullName evidence="1">J domain-containing protein</fullName>
    </recommendedName>
</protein>